<dbReference type="SUPFAM" id="SSF56672">
    <property type="entry name" value="DNA/RNA polymerases"/>
    <property type="match status" value="1"/>
</dbReference>
<evidence type="ECO:0000313" key="3">
    <source>
        <dbReference type="Proteomes" id="UP000596661"/>
    </source>
</evidence>
<dbReference type="EMBL" id="UZAU01000706">
    <property type="status" value="NOT_ANNOTATED_CDS"/>
    <property type="molecule type" value="Genomic_DNA"/>
</dbReference>
<proteinExistence type="predicted"/>
<dbReference type="InterPro" id="IPR036691">
    <property type="entry name" value="Endo/exonu/phosph_ase_sf"/>
</dbReference>
<dbReference type="AlphaFoldDB" id="A0A803Q848"/>
<sequence>MKVHWNGRFHTKITEKPPDLFVLTFGCEGDKQRVLLKELFHFQNHRIVLYTPSALQNVSPDDLIYSPFWVQCYRLPFLSKSKSLVKALGNIIGEFLEVHDDSVEEVWSPFLRFRVKMDITKPLLKGRNIRLQQVRDKFWVEFRYERLPEWCMECASHCPTPAMEIPDVDDLTELYMPDIELPYIGDPFTWVKNRHKADTIKERLDWCFVNDNWLTSFEQITTSHLDFYRSDHRAISVMVQQINQQPDHVLRKTQFRFEKMCLNDDEAAAIIQQNWSAQCATTSIDLFLDNMQDCTTSLQHWHAHKFGNMKQQISKVPEDIAALNNSATRTQQTMTALKLDVSKAFDRVEWSYIKAVMAKRGVDACWISLIMKCLSSTSFSFSSNDEMVGNVIPSRGLRQGDPLSPYLFLMCSKGLSRLLNHEESSGNLQGFCLTRQAPPITHLLLADDSLLFCHASNSSAIAIQRVLHIYNRVFGQLLNTQKSVMSFSPNTPIATQQFFQGTLNMPISDCHERYLGLPTYSGRDKKEMFSSIKERIWKLLNAWKEKLFSIGGKEVLLKVVIQSIPTYAMSCFRLPQKYFSNTSFLDSIIGHSPSLTWQGIYWGCELLLKGLRYKVGNGMHINAGTSPWIPGHVQHKPVSYSGSSNLPVSYYITETREWNSTLLEAHFKEIDIDRILSIPLNFFAGVDRLIWHHTTAGVYKVKSGFHLATDLENADKESSLSSHKDWWKLLWNFKLQPTIKILRGV</sequence>
<organism evidence="2 3">
    <name type="scientific">Cannabis sativa</name>
    <name type="common">Hemp</name>
    <name type="synonym">Marijuana</name>
    <dbReference type="NCBI Taxonomy" id="3483"/>
    <lineage>
        <taxon>Eukaryota</taxon>
        <taxon>Viridiplantae</taxon>
        <taxon>Streptophyta</taxon>
        <taxon>Embryophyta</taxon>
        <taxon>Tracheophyta</taxon>
        <taxon>Spermatophyta</taxon>
        <taxon>Magnoliopsida</taxon>
        <taxon>eudicotyledons</taxon>
        <taxon>Gunneridae</taxon>
        <taxon>Pentapetalae</taxon>
        <taxon>rosids</taxon>
        <taxon>fabids</taxon>
        <taxon>Rosales</taxon>
        <taxon>Cannabaceae</taxon>
        <taxon>Cannabis</taxon>
    </lineage>
</organism>
<accession>A0A803Q848</accession>
<dbReference type="Pfam" id="PF00078">
    <property type="entry name" value="RVT_1"/>
    <property type="match status" value="1"/>
</dbReference>
<reference evidence="2" key="1">
    <citation type="submission" date="2018-11" db="EMBL/GenBank/DDBJ databases">
        <authorList>
            <person name="Grassa J C."/>
        </authorList>
    </citation>
    <scope>NUCLEOTIDE SEQUENCE [LARGE SCALE GENOMIC DNA]</scope>
</reference>
<protein>
    <recommendedName>
        <fullName evidence="1">Reverse transcriptase domain-containing protein</fullName>
    </recommendedName>
</protein>
<evidence type="ECO:0000313" key="2">
    <source>
        <dbReference type="EnsemblPlants" id="cds.evm.model.08.1263"/>
    </source>
</evidence>
<dbReference type="Gramene" id="evm.model.08.1263">
    <property type="protein sequence ID" value="cds.evm.model.08.1263"/>
    <property type="gene ID" value="evm.TU.08.1263"/>
</dbReference>
<dbReference type="InterPro" id="IPR043502">
    <property type="entry name" value="DNA/RNA_pol_sf"/>
</dbReference>
<dbReference type="PANTHER" id="PTHR33116:SF86">
    <property type="entry name" value="REVERSE TRANSCRIPTASE DOMAIN-CONTAINING PROTEIN"/>
    <property type="match status" value="1"/>
</dbReference>
<dbReference type="PROSITE" id="PS50878">
    <property type="entry name" value="RT_POL"/>
    <property type="match status" value="1"/>
</dbReference>
<dbReference type="SUPFAM" id="SSF56219">
    <property type="entry name" value="DNase I-like"/>
    <property type="match status" value="1"/>
</dbReference>
<feature type="domain" description="Reverse transcriptase" evidence="1">
    <location>
        <begin position="231"/>
        <end position="519"/>
    </location>
</feature>
<keyword evidence="3" id="KW-1185">Reference proteome</keyword>
<evidence type="ECO:0000259" key="1">
    <source>
        <dbReference type="PROSITE" id="PS50878"/>
    </source>
</evidence>
<dbReference type="InterPro" id="IPR000477">
    <property type="entry name" value="RT_dom"/>
</dbReference>
<reference evidence="2" key="2">
    <citation type="submission" date="2021-03" db="UniProtKB">
        <authorList>
            <consortium name="EnsemblPlants"/>
        </authorList>
    </citation>
    <scope>IDENTIFICATION</scope>
</reference>
<dbReference type="InterPro" id="IPR025836">
    <property type="entry name" value="Zn_knuckle_CX2CX4HX4C"/>
</dbReference>
<dbReference type="PANTHER" id="PTHR33116">
    <property type="entry name" value="REVERSE TRANSCRIPTASE ZINC-BINDING DOMAIN-CONTAINING PROTEIN-RELATED-RELATED"/>
    <property type="match status" value="1"/>
</dbReference>
<name>A0A803Q848_CANSA</name>
<dbReference type="Pfam" id="PF14392">
    <property type="entry name" value="zf-CCHC_4"/>
    <property type="match status" value="1"/>
</dbReference>
<dbReference type="Proteomes" id="UP000596661">
    <property type="component" value="Chromosome 8"/>
</dbReference>
<dbReference type="EnsemblPlants" id="evm.model.08.1263">
    <property type="protein sequence ID" value="cds.evm.model.08.1263"/>
    <property type="gene ID" value="evm.TU.08.1263"/>
</dbReference>